<evidence type="ECO:0000256" key="2">
    <source>
        <dbReference type="SAM" id="SignalP"/>
    </source>
</evidence>
<feature type="signal peptide" evidence="2">
    <location>
        <begin position="1"/>
        <end position="22"/>
    </location>
</feature>
<accession>A0A1G7CRP8</accession>
<evidence type="ECO:0008006" key="5">
    <source>
        <dbReference type="Google" id="ProtNLM"/>
    </source>
</evidence>
<evidence type="ECO:0000313" key="4">
    <source>
        <dbReference type="Proteomes" id="UP000199412"/>
    </source>
</evidence>
<dbReference type="Proteomes" id="UP000199412">
    <property type="component" value="Unassembled WGS sequence"/>
</dbReference>
<dbReference type="RefSeq" id="WP_143027150.1">
    <property type="nucleotide sequence ID" value="NZ_FNAP01000006.1"/>
</dbReference>
<feature type="region of interest" description="Disordered" evidence="1">
    <location>
        <begin position="201"/>
        <end position="221"/>
    </location>
</feature>
<evidence type="ECO:0000256" key="1">
    <source>
        <dbReference type="SAM" id="MobiDB-lite"/>
    </source>
</evidence>
<organism evidence="3 4">
    <name type="scientific">Rhodospira trueperi</name>
    <dbReference type="NCBI Taxonomy" id="69960"/>
    <lineage>
        <taxon>Bacteria</taxon>
        <taxon>Pseudomonadati</taxon>
        <taxon>Pseudomonadota</taxon>
        <taxon>Alphaproteobacteria</taxon>
        <taxon>Rhodospirillales</taxon>
        <taxon>Rhodospirillaceae</taxon>
        <taxon>Rhodospira</taxon>
    </lineage>
</organism>
<keyword evidence="4" id="KW-1185">Reference proteome</keyword>
<sequence length="221" mass="23231">MSTRLMPLVFLLALVAAPAALAAGTATLQTSTPNGVRSMTIVWQDADTARIDLPRPGSYTLVLEGEPFTVNRMDGRTMVVSLKGVTPHVGLGFGPMSEPHRAESVDALRATGAHETLAGIAGDEYELAWTDAAGGSHVDRVVLSDNPLVLEMTAAFMAFPNALGQAADARAVALRERGLGVLRKGDDFRITALSAQAPPAGTFDLPAPPMSMRDVMGRPAR</sequence>
<keyword evidence="2" id="KW-0732">Signal</keyword>
<name>A0A1G7CRP8_9PROT</name>
<proteinExistence type="predicted"/>
<protein>
    <recommendedName>
        <fullName evidence="5">DUF4412 domain-containing protein</fullName>
    </recommendedName>
</protein>
<gene>
    <name evidence="3" type="ORF">SAMN05421720_106190</name>
</gene>
<dbReference type="AlphaFoldDB" id="A0A1G7CRP8"/>
<evidence type="ECO:0000313" key="3">
    <source>
        <dbReference type="EMBL" id="SDE41881.1"/>
    </source>
</evidence>
<dbReference type="OrthoDB" id="7741811at2"/>
<dbReference type="EMBL" id="FNAP01000006">
    <property type="protein sequence ID" value="SDE41881.1"/>
    <property type="molecule type" value="Genomic_DNA"/>
</dbReference>
<feature type="chain" id="PRO_5011483590" description="DUF4412 domain-containing protein" evidence="2">
    <location>
        <begin position="23"/>
        <end position="221"/>
    </location>
</feature>
<reference evidence="3 4" key="1">
    <citation type="submission" date="2016-10" db="EMBL/GenBank/DDBJ databases">
        <authorList>
            <person name="de Groot N.N."/>
        </authorList>
    </citation>
    <scope>NUCLEOTIDE SEQUENCE [LARGE SCALE GENOMIC DNA]</scope>
    <source>
        <strain evidence="3 4">ATCC 700224</strain>
    </source>
</reference>
<dbReference type="STRING" id="69960.SAMN05421720_106190"/>